<protein>
    <submittedName>
        <fullName evidence="4">RHS repeat-associated core domain-containing protein</fullName>
    </submittedName>
</protein>
<feature type="chain" id="PRO_5046779946" evidence="2">
    <location>
        <begin position="25"/>
        <end position="329"/>
    </location>
</feature>
<dbReference type="NCBIfam" id="TIGR03696">
    <property type="entry name" value="Rhs_assc_core"/>
    <property type="match status" value="1"/>
</dbReference>
<evidence type="ECO:0000313" key="5">
    <source>
        <dbReference type="Proteomes" id="UP001430360"/>
    </source>
</evidence>
<proteinExistence type="predicted"/>
<evidence type="ECO:0000256" key="2">
    <source>
        <dbReference type="SAM" id="SignalP"/>
    </source>
</evidence>
<feature type="domain" description="Teneurin-like YD-shell" evidence="3">
    <location>
        <begin position="30"/>
        <end position="124"/>
    </location>
</feature>
<dbReference type="EMBL" id="JAJQKU010000002">
    <property type="protein sequence ID" value="MCD9096681.1"/>
    <property type="molecule type" value="Genomic_DNA"/>
</dbReference>
<accession>A0ABS8UB08</accession>
<dbReference type="PANTHER" id="PTHR32305">
    <property type="match status" value="1"/>
</dbReference>
<reference evidence="4" key="1">
    <citation type="submission" date="2021-12" db="EMBL/GenBank/DDBJ databases">
        <authorList>
            <person name="Ulrich A."/>
        </authorList>
    </citation>
    <scope>NUCLEOTIDE SEQUENCE</scope>
    <source>
        <strain evidence="4">A1P009</strain>
    </source>
</reference>
<evidence type="ECO:0000256" key="1">
    <source>
        <dbReference type="ARBA" id="ARBA00022737"/>
    </source>
</evidence>
<dbReference type="InterPro" id="IPR056823">
    <property type="entry name" value="TEN-like_YD-shell"/>
</dbReference>
<feature type="signal peptide" evidence="2">
    <location>
        <begin position="1"/>
        <end position="24"/>
    </location>
</feature>
<dbReference type="InterPro" id="IPR050708">
    <property type="entry name" value="T6SS_VgrG/RHS"/>
</dbReference>
<dbReference type="Proteomes" id="UP001430360">
    <property type="component" value="Unassembled WGS sequence"/>
</dbReference>
<organism evidence="4 5">
    <name type="scientific">Luteimonas fraxinea</name>
    <dbReference type="NCBI Taxonomy" id="2901869"/>
    <lineage>
        <taxon>Bacteria</taxon>
        <taxon>Pseudomonadati</taxon>
        <taxon>Pseudomonadota</taxon>
        <taxon>Gammaproteobacteria</taxon>
        <taxon>Lysobacterales</taxon>
        <taxon>Lysobacteraceae</taxon>
        <taxon>Luteimonas</taxon>
    </lineage>
</organism>
<dbReference type="PANTHER" id="PTHR32305:SF17">
    <property type="entry name" value="TRNA NUCLEASE WAPA"/>
    <property type="match status" value="1"/>
</dbReference>
<keyword evidence="5" id="KW-1185">Reference proteome</keyword>
<evidence type="ECO:0000313" key="4">
    <source>
        <dbReference type="EMBL" id="MCD9096681.1"/>
    </source>
</evidence>
<dbReference type="Pfam" id="PF25023">
    <property type="entry name" value="TEN_YD-shell"/>
    <property type="match status" value="1"/>
</dbReference>
<reference evidence="4" key="2">
    <citation type="journal article" date="2022" name="Syst. Appl. Microbiol.">
        <title>Physiological and genomic characterisation of Luteimonas fraxinea sp. nov., a bacterial species associated with trees tolerant to ash dieback.</title>
        <authorList>
            <person name="Ulrich K."/>
            <person name="Becker R."/>
            <person name="Behrendt U."/>
            <person name="Kube M."/>
            <person name="Schneck V."/>
            <person name="Ulrich A."/>
        </authorList>
    </citation>
    <scope>NUCLEOTIDE SEQUENCE</scope>
    <source>
        <strain evidence="4">A1P009</strain>
    </source>
</reference>
<dbReference type="Gene3D" id="2.180.10.10">
    <property type="entry name" value="RHS repeat-associated core"/>
    <property type="match status" value="1"/>
</dbReference>
<dbReference type="RefSeq" id="WP_232135519.1">
    <property type="nucleotide sequence ID" value="NZ_JAJQKU010000002.1"/>
</dbReference>
<comment type="caution">
    <text evidence="4">The sequence shown here is derived from an EMBL/GenBank/DDBJ whole genome shotgun (WGS) entry which is preliminary data.</text>
</comment>
<gene>
    <name evidence="4" type="ORF">LTT95_06965</name>
</gene>
<name>A0ABS8UB08_9GAMM</name>
<evidence type="ECO:0000259" key="3">
    <source>
        <dbReference type="Pfam" id="PF25023"/>
    </source>
</evidence>
<dbReference type="InterPro" id="IPR022385">
    <property type="entry name" value="Rhs_assc_core"/>
</dbReference>
<keyword evidence="2" id="KW-0732">Signal</keyword>
<keyword evidence="1" id="KW-0677">Repeat</keyword>
<sequence>MKNLFAYWVAMPLLIIGMCSPVNAQTVIKYVHTDALGSVVAMSNQSGSITQRREYEPFGAQLSPALQDGPGYTGHIQDAATGLTYMQQRYFDSGLGQFLSVDPVTALGGDMRHFNRYGYAFNNPYTLSDPDGRAPCTGSKIGTCVNGFSIVGLSDRQIRGIKNDPQAYINKLNTISNGSKTIPESNRYFKRVAQPVTAVTGREVGANLAMWSGFDPGPYSIVDFELGDHRSVEAGKPYLGPGTRVGIIHTHPTEQNFSGAGHGTWSDGKYRGSFSTAVENDLNRALSAGVNAYVVMRSGGILKFDFEAMSRDTARGAPLDADDYITRMP</sequence>